<accession>A0A917M9I3</accession>
<comment type="caution">
    <text evidence="1">The sequence shown here is derived from an EMBL/GenBank/DDBJ whole genome shotgun (WGS) entry which is preliminary data.</text>
</comment>
<dbReference type="InterPro" id="IPR010921">
    <property type="entry name" value="Trp_repressor/repl_initiator"/>
</dbReference>
<dbReference type="GO" id="GO:0043565">
    <property type="term" value="F:sequence-specific DNA binding"/>
    <property type="evidence" value="ECO:0007669"/>
    <property type="project" value="InterPro"/>
</dbReference>
<dbReference type="SUPFAM" id="SSF48295">
    <property type="entry name" value="TrpR-like"/>
    <property type="match status" value="1"/>
</dbReference>
<evidence type="ECO:0008006" key="3">
    <source>
        <dbReference type="Google" id="ProtNLM"/>
    </source>
</evidence>
<protein>
    <recommendedName>
        <fullName evidence="3">Helix-turn-helix domain-containing protein</fullName>
    </recommendedName>
</protein>
<evidence type="ECO:0000313" key="1">
    <source>
        <dbReference type="EMBL" id="GGG86347.1"/>
    </source>
</evidence>
<proteinExistence type="predicted"/>
<dbReference type="AlphaFoldDB" id="A0A917M9I3"/>
<keyword evidence="2" id="KW-1185">Reference proteome</keyword>
<name>A0A917M9I3_9BACL</name>
<sequence length="129" mass="14624">MAKKGQTYKHYPGSLKREAIRLRVEENWTYRAIKKQLGIYEANRVKTWMATYRKKGDRVFEDRRGAPSSPRDGTKSLCEAIRNRECGAKKVVGDLESGGVWGKRLVVESFVGTYTIKGMCTFLAVSRSG</sequence>
<reference evidence="1 2" key="1">
    <citation type="journal article" date="2014" name="Int. J. Syst. Evol. Microbiol.">
        <title>Complete genome sequence of Corynebacterium casei LMG S-19264T (=DSM 44701T), isolated from a smear-ripened cheese.</title>
        <authorList>
            <consortium name="US DOE Joint Genome Institute (JGI-PGF)"/>
            <person name="Walter F."/>
            <person name="Albersmeier A."/>
            <person name="Kalinowski J."/>
            <person name="Ruckert C."/>
        </authorList>
    </citation>
    <scope>NUCLEOTIDE SEQUENCE [LARGE SCALE GENOMIC DNA]</scope>
    <source>
        <strain evidence="1 2">CGMCC 1.15286</strain>
    </source>
</reference>
<organism evidence="1 2">
    <name type="scientific">Paenibacillus radicis</name>
    <name type="common">ex Gao et al. 2016</name>
    <dbReference type="NCBI Taxonomy" id="1737354"/>
    <lineage>
        <taxon>Bacteria</taxon>
        <taxon>Bacillati</taxon>
        <taxon>Bacillota</taxon>
        <taxon>Bacilli</taxon>
        <taxon>Bacillales</taxon>
        <taxon>Paenibacillaceae</taxon>
        <taxon>Paenibacillus</taxon>
    </lineage>
</organism>
<gene>
    <name evidence="1" type="ORF">GCM10010918_50670</name>
</gene>
<evidence type="ECO:0000313" key="2">
    <source>
        <dbReference type="Proteomes" id="UP000600247"/>
    </source>
</evidence>
<dbReference type="Proteomes" id="UP000600247">
    <property type="component" value="Unassembled WGS sequence"/>
</dbReference>
<dbReference type="EMBL" id="BMHY01000016">
    <property type="protein sequence ID" value="GGG86347.1"/>
    <property type="molecule type" value="Genomic_DNA"/>
</dbReference>
<dbReference type="RefSeq" id="WP_188892484.1">
    <property type="nucleotide sequence ID" value="NZ_BMHY01000016.1"/>
</dbReference>